<comment type="catalytic activity">
    <reaction evidence="6">
        <text>4-demethylwyosine(37) in tRNA(Phe) + S-adenosyl-L-methionine = 4-demethyl-7-[(3S)-3-amino-3-carboxypropyl]wyosine(37) in tRNA(Phe) + S-methyl-5'-thioadenosine + H(+)</text>
        <dbReference type="Rhea" id="RHEA:36355"/>
        <dbReference type="Rhea" id="RHEA-COMP:10164"/>
        <dbReference type="Rhea" id="RHEA-COMP:10378"/>
        <dbReference type="ChEBI" id="CHEBI:15378"/>
        <dbReference type="ChEBI" id="CHEBI:17509"/>
        <dbReference type="ChEBI" id="CHEBI:59789"/>
        <dbReference type="ChEBI" id="CHEBI:64315"/>
        <dbReference type="ChEBI" id="CHEBI:73550"/>
        <dbReference type="EC" id="2.5.1.114"/>
    </reaction>
</comment>
<dbReference type="Gene3D" id="3.40.50.150">
    <property type="entry name" value="Vaccinia Virus protein VP39"/>
    <property type="match status" value="1"/>
</dbReference>
<evidence type="ECO:0000313" key="9">
    <source>
        <dbReference type="Proteomes" id="UP001153069"/>
    </source>
</evidence>
<dbReference type="AlphaFoldDB" id="A0A9N8DN64"/>
<dbReference type="PANTHER" id="PTHR23245:SF25">
    <property type="entry name" value="TRNA WYBUTOSINE-SYNTHESIZING PROTEIN 2 HOMOLOG"/>
    <property type="match status" value="1"/>
</dbReference>
<evidence type="ECO:0000259" key="7">
    <source>
        <dbReference type="PROSITE" id="PS51684"/>
    </source>
</evidence>
<keyword evidence="3" id="KW-0808">Transferase</keyword>
<dbReference type="PROSITE" id="PS51684">
    <property type="entry name" value="SAM_MT_TRM5_TYW2"/>
    <property type="match status" value="1"/>
</dbReference>
<proteinExistence type="predicted"/>
<protein>
    <recommendedName>
        <fullName evidence="2">tRNA(Phe) (4-demethylwyosine(37)-C(7)) aminocarboxypropyltransferase</fullName>
        <ecNumber evidence="2">2.5.1.114</ecNumber>
    </recommendedName>
</protein>
<dbReference type="Proteomes" id="UP001153069">
    <property type="component" value="Unassembled WGS sequence"/>
</dbReference>
<sequence>MKDNHMSRSTSTASSGDDVQVIFVPKKNAKTVKTALEGHGWIHKDFRMTAAITEQHVDCLAIPVLSAYFESSSSSSLQQEDYTWKDLIVGHGRQHCPFSTSVLGNRHKRQTLLVVIESKEQQWSPLQQALLAALQSRFPQHDNNDTKDWRDQIDSLSTTTCPAKVEFLGDDNNLVLPPKAMLSCDLELSFFKNDNNNNLQLLFMDHHLWPTVARTFGCPRILRKGGVDPNSRIRQTGYQLLWPPHDGTCSTSGPDLSHNKKNWITVTEQGIRQSFDVTQVMFSRGNISEKIRFGTKLVQEGDVLLDLYAGIGYYTLPALVHGKASHVYACEWNPHAVACLRYNLRDNHVHECVDVMEGDCRNLVLPNNNKPVIINRVSLGLLPSSQGGWRIAVQAVMGVLPVVENDTSTTTLNSNGGGWLHVHGNVPVKERDLWAAWLVRSLHNLVLQETTQNRHDDWVVICHHVEKVKSFAPTVNHFVADVFVGPREKARKCAHPQHATTTANELEQSLLGGENCCYVYDSTGIQFVACSADVVAPSCALTPDGPLHQEWMRGTD</sequence>
<dbReference type="PANTHER" id="PTHR23245">
    <property type="entry name" value="TRNA METHYLTRANSFERASE"/>
    <property type="match status" value="1"/>
</dbReference>
<dbReference type="InterPro" id="IPR056743">
    <property type="entry name" value="TRM5-TYW2-like_MTfase"/>
</dbReference>
<keyword evidence="9" id="KW-1185">Reference proteome</keyword>
<dbReference type="GO" id="GO:0030488">
    <property type="term" value="P:tRNA methylation"/>
    <property type="evidence" value="ECO:0007669"/>
    <property type="project" value="TreeGrafter"/>
</dbReference>
<comment type="caution">
    <text evidence="8">The sequence shown here is derived from an EMBL/GenBank/DDBJ whole genome shotgun (WGS) entry which is preliminary data.</text>
</comment>
<accession>A0A9N8DN64</accession>
<feature type="domain" description="SAM-dependent methyltransferase TRM5/TYW2-type" evidence="7">
    <location>
        <begin position="191"/>
        <end position="486"/>
    </location>
</feature>
<reference evidence="8" key="1">
    <citation type="submission" date="2020-06" db="EMBL/GenBank/DDBJ databases">
        <authorList>
            <consortium name="Plant Systems Biology data submission"/>
        </authorList>
    </citation>
    <scope>NUCLEOTIDE SEQUENCE</scope>
    <source>
        <strain evidence="8">D6</strain>
    </source>
</reference>
<dbReference type="GO" id="GO:0005737">
    <property type="term" value="C:cytoplasm"/>
    <property type="evidence" value="ECO:0007669"/>
    <property type="project" value="TreeGrafter"/>
</dbReference>
<keyword evidence="4" id="KW-0949">S-adenosyl-L-methionine</keyword>
<dbReference type="CDD" id="cd02440">
    <property type="entry name" value="AdoMet_MTases"/>
    <property type="match status" value="1"/>
</dbReference>
<dbReference type="EC" id="2.5.1.114" evidence="2"/>
<organism evidence="8 9">
    <name type="scientific">Seminavis robusta</name>
    <dbReference type="NCBI Taxonomy" id="568900"/>
    <lineage>
        <taxon>Eukaryota</taxon>
        <taxon>Sar</taxon>
        <taxon>Stramenopiles</taxon>
        <taxon>Ochrophyta</taxon>
        <taxon>Bacillariophyta</taxon>
        <taxon>Bacillariophyceae</taxon>
        <taxon>Bacillariophycidae</taxon>
        <taxon>Naviculales</taxon>
        <taxon>Naviculaceae</taxon>
        <taxon>Seminavis</taxon>
    </lineage>
</organism>
<dbReference type="Pfam" id="PF02475">
    <property type="entry name" value="TRM5-TYW2_MTfase"/>
    <property type="match status" value="1"/>
</dbReference>
<name>A0A9N8DN64_9STRA</name>
<dbReference type="GO" id="GO:0102522">
    <property type="term" value="F:tRNA 4-demethylwyosine alpha-amino-alpha-carboxypropyltransferase activity"/>
    <property type="evidence" value="ECO:0007669"/>
    <property type="project" value="UniProtKB-EC"/>
</dbReference>
<evidence type="ECO:0000256" key="1">
    <source>
        <dbReference type="ARBA" id="ARBA00004797"/>
    </source>
</evidence>
<evidence type="ECO:0000256" key="5">
    <source>
        <dbReference type="ARBA" id="ARBA00022694"/>
    </source>
</evidence>
<evidence type="ECO:0000256" key="4">
    <source>
        <dbReference type="ARBA" id="ARBA00022691"/>
    </source>
</evidence>
<dbReference type="GO" id="GO:0008175">
    <property type="term" value="F:tRNA methyltransferase activity"/>
    <property type="evidence" value="ECO:0007669"/>
    <property type="project" value="TreeGrafter"/>
</dbReference>
<dbReference type="InterPro" id="IPR030382">
    <property type="entry name" value="MeTrfase_TRM5/TYW2"/>
</dbReference>
<comment type="pathway">
    <text evidence="1">tRNA modification; wybutosine-tRNA(Phe) biosynthesis.</text>
</comment>
<gene>
    <name evidence="8" type="ORF">SEMRO_172_G076120.1</name>
</gene>
<keyword evidence="5" id="KW-0819">tRNA processing</keyword>
<dbReference type="EMBL" id="CAICTM010000171">
    <property type="protein sequence ID" value="CAB9503656.1"/>
    <property type="molecule type" value="Genomic_DNA"/>
</dbReference>
<evidence type="ECO:0000313" key="8">
    <source>
        <dbReference type="EMBL" id="CAB9503656.1"/>
    </source>
</evidence>
<evidence type="ECO:0000256" key="3">
    <source>
        <dbReference type="ARBA" id="ARBA00022679"/>
    </source>
</evidence>
<evidence type="ECO:0000256" key="2">
    <source>
        <dbReference type="ARBA" id="ARBA00012265"/>
    </source>
</evidence>
<evidence type="ECO:0000256" key="6">
    <source>
        <dbReference type="ARBA" id="ARBA00049400"/>
    </source>
</evidence>
<dbReference type="OrthoDB" id="263283at2759"/>
<dbReference type="GO" id="GO:0031591">
    <property type="term" value="P:wybutosine biosynthetic process"/>
    <property type="evidence" value="ECO:0007669"/>
    <property type="project" value="TreeGrafter"/>
</dbReference>
<dbReference type="SUPFAM" id="SSF53335">
    <property type="entry name" value="S-adenosyl-L-methionine-dependent methyltransferases"/>
    <property type="match status" value="1"/>
</dbReference>
<dbReference type="InterPro" id="IPR029063">
    <property type="entry name" value="SAM-dependent_MTases_sf"/>
</dbReference>